<feature type="signal peptide" evidence="1">
    <location>
        <begin position="1"/>
        <end position="20"/>
    </location>
</feature>
<name>A0A180GSH0_PUCT1</name>
<dbReference type="EMBL" id="ADAS02000030">
    <property type="protein sequence ID" value="OAV95252.1"/>
    <property type="molecule type" value="Genomic_DNA"/>
</dbReference>
<gene>
    <name evidence="2" type="ORF">PTTG_11671</name>
</gene>
<keyword evidence="4" id="KW-1185">Reference proteome</keyword>
<keyword evidence="1" id="KW-0732">Signal</keyword>
<dbReference type="VEuPathDB" id="FungiDB:PTTG_11671"/>
<reference evidence="3 4" key="3">
    <citation type="journal article" date="2017" name="G3 (Bethesda)">
        <title>Comparative analysis highlights variable genome content of wheat rusts and divergence of the mating loci.</title>
        <authorList>
            <person name="Cuomo C.A."/>
            <person name="Bakkeren G."/>
            <person name="Khalil H.B."/>
            <person name="Panwar V."/>
            <person name="Joly D."/>
            <person name="Linning R."/>
            <person name="Sakthikumar S."/>
            <person name="Song X."/>
            <person name="Adiconis X."/>
            <person name="Fan L."/>
            <person name="Goldberg J.M."/>
            <person name="Levin J.Z."/>
            <person name="Young S."/>
            <person name="Zeng Q."/>
            <person name="Anikster Y."/>
            <person name="Bruce M."/>
            <person name="Wang M."/>
            <person name="Yin C."/>
            <person name="McCallum B."/>
            <person name="Szabo L.J."/>
            <person name="Hulbert S."/>
            <person name="Chen X."/>
            <person name="Fellers J.P."/>
        </authorList>
    </citation>
    <scope>NUCLEOTIDE SEQUENCE</scope>
    <source>
        <strain evidence="4">Isolate 1-1 / race 1 (BBBD)</strain>
        <strain evidence="3">isolate 1-1 / race 1 (BBBD)</strain>
    </source>
</reference>
<dbReference type="Proteomes" id="UP000005240">
    <property type="component" value="Unassembled WGS sequence"/>
</dbReference>
<accession>A0A180GSH0</accession>
<evidence type="ECO:0000256" key="1">
    <source>
        <dbReference type="SAM" id="SignalP"/>
    </source>
</evidence>
<reference evidence="3" key="4">
    <citation type="submission" date="2025-05" db="UniProtKB">
        <authorList>
            <consortium name="EnsemblFungi"/>
        </authorList>
    </citation>
    <scope>IDENTIFICATION</scope>
    <source>
        <strain evidence="3">isolate 1-1 / race 1 (BBBD)</strain>
    </source>
</reference>
<evidence type="ECO:0008006" key="5">
    <source>
        <dbReference type="Google" id="ProtNLM"/>
    </source>
</evidence>
<organism evidence="2">
    <name type="scientific">Puccinia triticina (isolate 1-1 / race 1 (BBBD))</name>
    <name type="common">Brown leaf rust fungus</name>
    <dbReference type="NCBI Taxonomy" id="630390"/>
    <lineage>
        <taxon>Eukaryota</taxon>
        <taxon>Fungi</taxon>
        <taxon>Dikarya</taxon>
        <taxon>Basidiomycota</taxon>
        <taxon>Pucciniomycotina</taxon>
        <taxon>Pucciniomycetes</taxon>
        <taxon>Pucciniales</taxon>
        <taxon>Pucciniaceae</taxon>
        <taxon>Puccinia</taxon>
    </lineage>
</organism>
<reference evidence="2" key="2">
    <citation type="submission" date="2016-05" db="EMBL/GenBank/DDBJ databases">
        <title>Comparative analysis highlights variable genome content of wheat rusts and divergence of the mating loci.</title>
        <authorList>
            <person name="Cuomo C.A."/>
            <person name="Bakkeren G."/>
            <person name="Szabo L."/>
            <person name="Khalil H."/>
            <person name="Joly D."/>
            <person name="Goldberg J."/>
            <person name="Young S."/>
            <person name="Zeng Q."/>
            <person name="Fellers J."/>
        </authorList>
    </citation>
    <scope>NUCLEOTIDE SEQUENCE [LARGE SCALE GENOMIC DNA]</scope>
    <source>
        <strain evidence="2">1-1 BBBD Race 1</strain>
    </source>
</reference>
<proteinExistence type="predicted"/>
<feature type="chain" id="PRO_5008110239" description="Secreted protein" evidence="1">
    <location>
        <begin position="21"/>
        <end position="130"/>
    </location>
</feature>
<sequence>MMMLNFSIVLLLLTTALVDAAKTGEGCPKDRLPVCFKPIDYKNQDPKVTNLPGQFPPKTGGCLTNSPGSDNPDVNDAAFWGTRCCLRKVLKDNNIVKEPFDAGKAFTIPKKMLVNGPIDKPNQAADAVCN</sequence>
<reference evidence="2" key="1">
    <citation type="submission" date="2009-11" db="EMBL/GenBank/DDBJ databases">
        <authorList>
            <consortium name="The Broad Institute Genome Sequencing Platform"/>
            <person name="Ward D."/>
            <person name="Feldgarden M."/>
            <person name="Earl A."/>
            <person name="Young S.K."/>
            <person name="Zeng Q."/>
            <person name="Koehrsen M."/>
            <person name="Alvarado L."/>
            <person name="Berlin A."/>
            <person name="Bochicchio J."/>
            <person name="Borenstein D."/>
            <person name="Chapman S.B."/>
            <person name="Chen Z."/>
            <person name="Engels R."/>
            <person name="Freedman E."/>
            <person name="Gellesch M."/>
            <person name="Goldberg J."/>
            <person name="Griggs A."/>
            <person name="Gujja S."/>
            <person name="Heilman E."/>
            <person name="Heiman D."/>
            <person name="Hepburn T."/>
            <person name="Howarth C."/>
            <person name="Jen D."/>
            <person name="Larson L."/>
            <person name="Lewis B."/>
            <person name="Mehta T."/>
            <person name="Park D."/>
            <person name="Pearson M."/>
            <person name="Roberts A."/>
            <person name="Saif S."/>
            <person name="Shea T."/>
            <person name="Shenoy N."/>
            <person name="Sisk P."/>
            <person name="Stolte C."/>
            <person name="Sykes S."/>
            <person name="Thomson T."/>
            <person name="Walk T."/>
            <person name="White J."/>
            <person name="Yandava C."/>
            <person name="Izard J."/>
            <person name="Baranova O.V."/>
            <person name="Blanton J.M."/>
            <person name="Tanner A.C."/>
            <person name="Dewhirst F.E."/>
            <person name="Haas B."/>
            <person name="Nusbaum C."/>
            <person name="Birren B."/>
        </authorList>
    </citation>
    <scope>NUCLEOTIDE SEQUENCE [LARGE SCALE GENOMIC DNA]</scope>
    <source>
        <strain evidence="2">1-1 BBBD Race 1</strain>
    </source>
</reference>
<protein>
    <recommendedName>
        <fullName evidence="5">Secreted protein</fullName>
    </recommendedName>
</protein>
<evidence type="ECO:0000313" key="3">
    <source>
        <dbReference type="EnsemblFungi" id="PTTG_11671-t43_1-p1"/>
    </source>
</evidence>
<evidence type="ECO:0000313" key="4">
    <source>
        <dbReference type="Proteomes" id="UP000005240"/>
    </source>
</evidence>
<evidence type="ECO:0000313" key="2">
    <source>
        <dbReference type="EMBL" id="OAV95252.1"/>
    </source>
</evidence>
<dbReference type="AlphaFoldDB" id="A0A180GSH0"/>
<dbReference type="EnsemblFungi" id="PTTG_11671-t43_1">
    <property type="protein sequence ID" value="PTTG_11671-t43_1-p1"/>
    <property type="gene ID" value="PTTG_11671"/>
</dbReference>